<evidence type="ECO:0000313" key="3">
    <source>
        <dbReference type="Proteomes" id="UP000250166"/>
    </source>
</evidence>
<keyword evidence="1" id="KW-1133">Transmembrane helix</keyword>
<sequence length="65" mass="7265">MSQKCVLVITDGIGFKPDSPYNAFFNAKSLLMIGYLSIFHIVLSIPMERAWGFLAGKWELLKSGI</sequence>
<reference evidence="2 3" key="1">
    <citation type="submission" date="2018-06" db="EMBL/GenBank/DDBJ databases">
        <authorList>
            <consortium name="Pathogen Informatics"/>
            <person name="Doyle S."/>
        </authorList>
    </citation>
    <scope>NUCLEOTIDE SEQUENCE [LARGE SCALE GENOMIC DNA]</scope>
    <source>
        <strain evidence="2 3">NCTC13102</strain>
    </source>
</reference>
<gene>
    <name evidence="2" type="primary">gpmI_2</name>
    <name evidence="2" type="ORF">NCTC13102_02198</name>
</gene>
<keyword evidence="1" id="KW-0472">Membrane</keyword>
<dbReference type="AlphaFoldDB" id="A0A2X3EIX8"/>
<feature type="transmembrane region" description="Helical" evidence="1">
    <location>
        <begin position="23"/>
        <end position="43"/>
    </location>
</feature>
<dbReference type="EMBL" id="UAWL01000029">
    <property type="protein sequence ID" value="SQC36391.1"/>
    <property type="molecule type" value="Genomic_DNA"/>
</dbReference>
<evidence type="ECO:0000256" key="1">
    <source>
        <dbReference type="SAM" id="Phobius"/>
    </source>
</evidence>
<keyword evidence="2" id="KW-0413">Isomerase</keyword>
<organism evidence="2 3">
    <name type="scientific">Helicobacter fennelliae</name>
    <dbReference type="NCBI Taxonomy" id="215"/>
    <lineage>
        <taxon>Bacteria</taxon>
        <taxon>Pseudomonadati</taxon>
        <taxon>Campylobacterota</taxon>
        <taxon>Epsilonproteobacteria</taxon>
        <taxon>Campylobacterales</taxon>
        <taxon>Helicobacteraceae</taxon>
        <taxon>Helicobacter</taxon>
    </lineage>
</organism>
<protein>
    <submittedName>
        <fullName evidence="2">Phosphoglyceromutase</fullName>
        <ecNumber evidence="2">5.4.2.-</ecNumber>
    </submittedName>
</protein>
<proteinExistence type="predicted"/>
<name>A0A2X3EIX8_9HELI</name>
<accession>A0A2X3EIX8</accession>
<keyword evidence="1" id="KW-0812">Transmembrane</keyword>
<evidence type="ECO:0000313" key="2">
    <source>
        <dbReference type="EMBL" id="SQC36391.1"/>
    </source>
</evidence>
<dbReference type="Proteomes" id="UP000250166">
    <property type="component" value="Unassembled WGS sequence"/>
</dbReference>
<dbReference type="GO" id="GO:0016853">
    <property type="term" value="F:isomerase activity"/>
    <property type="evidence" value="ECO:0007669"/>
    <property type="project" value="UniProtKB-KW"/>
</dbReference>
<dbReference type="EC" id="5.4.2.-" evidence="2"/>